<sequence length="68" mass="7130">MIKLTDSNGAAIYLAPAAIASIQEAGPSSAWHGIRSYVRTFDGKAYEVHQDASQISAAVEAAAHRSEA</sequence>
<evidence type="ECO:0000313" key="3">
    <source>
        <dbReference type="Proteomes" id="UP000509782"/>
    </source>
</evidence>
<accession>A0A6N0JWX9</accession>
<organism evidence="2 3">
    <name type="scientific">Achromobacter denitrificans</name>
    <name type="common">Alcaligenes denitrificans</name>
    <dbReference type="NCBI Taxonomy" id="32002"/>
    <lineage>
        <taxon>Bacteria</taxon>
        <taxon>Pseudomonadati</taxon>
        <taxon>Pseudomonadota</taxon>
        <taxon>Betaproteobacteria</taxon>
        <taxon>Burkholderiales</taxon>
        <taxon>Alcaligenaceae</taxon>
        <taxon>Achromobacter</taxon>
    </lineage>
</organism>
<dbReference type="EMBL" id="CP054569">
    <property type="protein sequence ID" value="QKQ51088.1"/>
    <property type="molecule type" value="Genomic_DNA"/>
</dbReference>
<reference evidence="2 3" key="1">
    <citation type="submission" date="2020-05" db="EMBL/GenBank/DDBJ databases">
        <title>FDA dAtabase for Regulatory Grade micrObial Sequences (FDA-ARGOS): Supporting development and validation of Infectious Disease Dx tests.</title>
        <authorList>
            <person name="Sproer C."/>
            <person name="Gronow S."/>
            <person name="Severitt S."/>
            <person name="Schroder I."/>
            <person name="Tallon L."/>
            <person name="Sadzewicz L."/>
            <person name="Zhao X."/>
            <person name="Vavikolanu K."/>
            <person name="Mehta A."/>
            <person name="Aluvathingal J."/>
            <person name="Nadendla S."/>
            <person name="Myers T."/>
            <person name="Yan Y."/>
            <person name="Sichtig H."/>
        </authorList>
    </citation>
    <scope>NUCLEOTIDE SEQUENCE [LARGE SCALE GENOMIC DNA]</scope>
    <source>
        <strain evidence="2 3">FDAARGOS_787</strain>
    </source>
</reference>
<protein>
    <submittedName>
        <fullName evidence="2">Uncharacterized protein</fullName>
    </submittedName>
</protein>
<evidence type="ECO:0000313" key="2">
    <source>
        <dbReference type="EMBL" id="QKQ51088.1"/>
    </source>
</evidence>
<gene>
    <name evidence="1" type="ORF">FOC81_31660</name>
    <name evidence="2" type="ORF">FOC81_31970</name>
</gene>
<dbReference type="EMBL" id="CP054569">
    <property type="protein sequence ID" value="QKQ51034.1"/>
    <property type="molecule type" value="Genomic_DNA"/>
</dbReference>
<name>A0A6N0JWX9_ACHDE</name>
<proteinExistence type="predicted"/>
<evidence type="ECO:0000313" key="1">
    <source>
        <dbReference type="EMBL" id="QKQ51034.1"/>
    </source>
</evidence>
<dbReference type="AlphaFoldDB" id="A0A6N0JWX9"/>
<dbReference type="Proteomes" id="UP000509782">
    <property type="component" value="Chromosome"/>
</dbReference>
<dbReference type="RefSeq" id="WP_174717416.1">
    <property type="nucleotide sequence ID" value="NZ_CP054569.1"/>
</dbReference>